<dbReference type="Gene3D" id="1.20.1720.10">
    <property type="entry name" value="Multidrug resistance protein D"/>
    <property type="match status" value="1"/>
</dbReference>
<dbReference type="PANTHER" id="PTHR42718">
    <property type="entry name" value="MAJOR FACILITATOR SUPERFAMILY MULTIDRUG TRANSPORTER MFSC"/>
    <property type="match status" value="1"/>
</dbReference>
<feature type="domain" description="Major facilitator superfamily (MFS) profile" evidence="8">
    <location>
        <begin position="12"/>
        <end position="462"/>
    </location>
</feature>
<feature type="transmembrane region" description="Helical" evidence="7">
    <location>
        <begin position="333"/>
        <end position="351"/>
    </location>
</feature>
<evidence type="ECO:0000256" key="2">
    <source>
        <dbReference type="ARBA" id="ARBA00022448"/>
    </source>
</evidence>
<feature type="transmembrane region" description="Helical" evidence="7">
    <location>
        <begin position="81"/>
        <end position="101"/>
    </location>
</feature>
<keyword evidence="4 7" id="KW-0812">Transmembrane</keyword>
<evidence type="ECO:0000256" key="1">
    <source>
        <dbReference type="ARBA" id="ARBA00004651"/>
    </source>
</evidence>
<organism evidence="10 11">
    <name type="scientific">Candidatus Dactylopiibacterium carminicum</name>
    <dbReference type="NCBI Taxonomy" id="857335"/>
    <lineage>
        <taxon>Bacteria</taxon>
        <taxon>Pseudomonadati</taxon>
        <taxon>Pseudomonadota</taxon>
        <taxon>Betaproteobacteria</taxon>
        <taxon>Rhodocyclales</taxon>
        <taxon>Rhodocyclaceae</taxon>
        <taxon>Candidatus Dactylopiibacterium</taxon>
    </lineage>
</organism>
<dbReference type="InterPro" id="IPR036259">
    <property type="entry name" value="MFS_trans_sf"/>
</dbReference>
<dbReference type="PANTHER" id="PTHR42718:SF46">
    <property type="entry name" value="BLR6921 PROTEIN"/>
    <property type="match status" value="1"/>
</dbReference>
<dbReference type="PROSITE" id="PS50850">
    <property type="entry name" value="MFS"/>
    <property type="match status" value="1"/>
</dbReference>
<dbReference type="GO" id="GO:0005886">
    <property type="term" value="C:plasma membrane"/>
    <property type="evidence" value="ECO:0007669"/>
    <property type="project" value="UniProtKB-SubCell"/>
</dbReference>
<feature type="transmembrane region" description="Helical" evidence="7">
    <location>
        <begin position="269"/>
        <end position="291"/>
    </location>
</feature>
<name>A0A272EVN1_9RHOO</name>
<accession>A0A272EVN1</accession>
<feature type="transmembrane region" description="Helical" evidence="7">
    <location>
        <begin position="107"/>
        <end position="125"/>
    </location>
</feature>
<evidence type="ECO:0000313" key="10">
    <source>
        <dbReference type="EMBL" id="PAS94168.1"/>
    </source>
</evidence>
<keyword evidence="5 7" id="KW-1133">Transmembrane helix</keyword>
<dbReference type="AlphaFoldDB" id="A0A272EVN1"/>
<reference evidence="9 12" key="1">
    <citation type="submission" date="2016-08" db="EMBL/GenBank/DDBJ databases">
        <title>Candidatus Dactylopiibacterium carminicum genome sequence.</title>
        <authorList>
            <person name="Ramirez-Puebla S.T."/>
            <person name="Ormeno-Orrillo E."/>
            <person name="Vera-Ponce De Leon A."/>
            <person name="Luis L."/>
            <person name="Sanchez-Flores A."/>
            <person name="Monica R."/>
            <person name="Martinez-Romero E."/>
        </authorList>
    </citation>
    <scope>NUCLEOTIDE SEQUENCE [LARGE SCALE GENOMIC DNA]</scope>
    <source>
        <strain evidence="9">END1</strain>
    </source>
</reference>
<evidence type="ECO:0000259" key="8">
    <source>
        <dbReference type="PROSITE" id="PS50850"/>
    </source>
</evidence>
<dbReference type="PRINTS" id="PR01036">
    <property type="entry name" value="TCRTETB"/>
</dbReference>
<feature type="transmembrane region" description="Helical" evidence="7">
    <location>
        <begin position="303"/>
        <end position="321"/>
    </location>
</feature>
<feature type="transmembrane region" description="Helical" evidence="7">
    <location>
        <begin position="230"/>
        <end position="248"/>
    </location>
</feature>
<evidence type="ECO:0000256" key="3">
    <source>
        <dbReference type="ARBA" id="ARBA00022475"/>
    </source>
</evidence>
<keyword evidence="2" id="KW-0813">Transport</keyword>
<dbReference type="RefSeq" id="WP_095523893.1">
    <property type="nucleotide sequence ID" value="NZ_MDUX01000012.1"/>
</dbReference>
<evidence type="ECO:0000313" key="9">
    <source>
        <dbReference type="EMBL" id="KAF7599893.1"/>
    </source>
</evidence>
<evidence type="ECO:0000313" key="11">
    <source>
        <dbReference type="Proteomes" id="UP000216107"/>
    </source>
</evidence>
<proteinExistence type="predicted"/>
<dbReference type="GO" id="GO:0022857">
    <property type="term" value="F:transmembrane transporter activity"/>
    <property type="evidence" value="ECO:0007669"/>
    <property type="project" value="InterPro"/>
</dbReference>
<feature type="transmembrane region" description="Helical" evidence="7">
    <location>
        <begin position="357"/>
        <end position="374"/>
    </location>
</feature>
<evidence type="ECO:0000256" key="7">
    <source>
        <dbReference type="SAM" id="Phobius"/>
    </source>
</evidence>
<dbReference type="SUPFAM" id="SSF103473">
    <property type="entry name" value="MFS general substrate transporter"/>
    <property type="match status" value="1"/>
</dbReference>
<feature type="transmembrane region" description="Helical" evidence="7">
    <location>
        <begin position="166"/>
        <end position="186"/>
    </location>
</feature>
<dbReference type="InterPro" id="IPR011701">
    <property type="entry name" value="MFS"/>
</dbReference>
<evidence type="ECO:0000256" key="5">
    <source>
        <dbReference type="ARBA" id="ARBA00022989"/>
    </source>
</evidence>
<sequence>MSTEAKAPSRAILYALMFGPFFAMFDAGLINVGLPVIAREFGAEMIDAQWVTSVYLLAISALMPIFGTLSDRIGRGRIYNLGFFTISIFTLLCGFAPNLPLLILCRVLQAVGGAMVMANGMAIATESYPASERGRNLGLLASMVAVGSIAGPSIGGVVIGMFGWRVAFYLTFVVSFAAFAVTFFAIPRKRRSDAGLKHFDHAGAVLFALSIFAFIYGVSGLGGQGAHAGAAHAALLVCAVAFPLLLWVERRAPWPVLDIGLFRNRVFSSAIGASVISYATMYSPTILLPFYLQGTLGLSPQAAGLYLLSFPVAMALLSPLSGRLSDRIGSRPLAVAALVLNGLALIAFGLLTPAMPQWTILLPLFAMGVGLGMFQSPNSSAAMGNVPREKLGAGTSLVQLTKNLGMVMGIAFSTLAFSLLMAGHDLADAQAYLASARTVYWVAAALSFLGAWIASLRGQPAAPPR</sequence>
<dbReference type="Proteomes" id="UP000216107">
    <property type="component" value="Unassembled WGS sequence"/>
</dbReference>
<keyword evidence="6 7" id="KW-0472">Membrane</keyword>
<dbReference type="Gene3D" id="1.20.1250.20">
    <property type="entry name" value="MFS general substrate transporter like domains"/>
    <property type="match status" value="1"/>
</dbReference>
<feature type="transmembrane region" description="Helical" evidence="7">
    <location>
        <begin position="198"/>
        <end position="218"/>
    </location>
</feature>
<evidence type="ECO:0000256" key="4">
    <source>
        <dbReference type="ARBA" id="ARBA00022692"/>
    </source>
</evidence>
<feature type="transmembrane region" description="Helical" evidence="7">
    <location>
        <begin position="12"/>
        <end position="38"/>
    </location>
</feature>
<dbReference type="Proteomes" id="UP000623509">
    <property type="component" value="Unassembled WGS sequence"/>
</dbReference>
<keyword evidence="12" id="KW-1185">Reference proteome</keyword>
<evidence type="ECO:0000313" key="12">
    <source>
        <dbReference type="Proteomes" id="UP000623509"/>
    </source>
</evidence>
<gene>
    <name evidence="9" type="ORF">BGI27_05430</name>
    <name evidence="10" type="ORF">CGU29_04915</name>
</gene>
<feature type="transmembrane region" description="Helical" evidence="7">
    <location>
        <begin position="438"/>
        <end position="456"/>
    </location>
</feature>
<comment type="subcellular location">
    <subcellularLocation>
        <location evidence="1">Cell membrane</location>
        <topology evidence="1">Multi-pass membrane protein</topology>
    </subcellularLocation>
</comment>
<feature type="transmembrane region" description="Helical" evidence="7">
    <location>
        <begin position="404"/>
        <end position="423"/>
    </location>
</feature>
<dbReference type="Pfam" id="PF07690">
    <property type="entry name" value="MFS_1"/>
    <property type="match status" value="1"/>
</dbReference>
<dbReference type="OrthoDB" id="9807274at2"/>
<feature type="transmembrane region" description="Helical" evidence="7">
    <location>
        <begin position="137"/>
        <end position="160"/>
    </location>
</feature>
<comment type="caution">
    <text evidence="10">The sequence shown here is derived from an EMBL/GenBank/DDBJ whole genome shotgun (WGS) entry which is preliminary data.</text>
</comment>
<feature type="transmembrane region" description="Helical" evidence="7">
    <location>
        <begin position="50"/>
        <end position="69"/>
    </location>
</feature>
<dbReference type="EMBL" id="MDUX01000012">
    <property type="protein sequence ID" value="KAF7599893.1"/>
    <property type="molecule type" value="Genomic_DNA"/>
</dbReference>
<reference evidence="10 11" key="2">
    <citation type="submission" date="2017-07" db="EMBL/GenBank/DDBJ databases">
        <title>Candidatus Dactylopiibacterium carminicum, a nitrogen-fixing symbiont of the cochineal insect Dactylopius coccus and Dactylopius opuntiae (Hemiptera: Coccoidea: Dactylopiidae).</title>
        <authorList>
            <person name="Vera A."/>
        </authorList>
    </citation>
    <scope>NUCLEOTIDE SEQUENCE [LARGE SCALE GENOMIC DNA]</scope>
    <source>
        <strain evidence="10 11">NFDCM</strain>
    </source>
</reference>
<keyword evidence="3" id="KW-1003">Cell membrane</keyword>
<dbReference type="CDD" id="cd17321">
    <property type="entry name" value="MFS_MMR_MDR_like"/>
    <property type="match status" value="1"/>
</dbReference>
<dbReference type="InterPro" id="IPR020846">
    <property type="entry name" value="MFS_dom"/>
</dbReference>
<protein>
    <submittedName>
        <fullName evidence="10">MFS transporter</fullName>
    </submittedName>
</protein>
<dbReference type="EMBL" id="NMRN01000009">
    <property type="protein sequence ID" value="PAS94168.1"/>
    <property type="molecule type" value="Genomic_DNA"/>
</dbReference>
<dbReference type="NCBIfam" id="TIGR00711">
    <property type="entry name" value="efflux_EmrB"/>
    <property type="match status" value="1"/>
</dbReference>
<dbReference type="InterPro" id="IPR004638">
    <property type="entry name" value="EmrB-like"/>
</dbReference>
<evidence type="ECO:0000256" key="6">
    <source>
        <dbReference type="ARBA" id="ARBA00023136"/>
    </source>
</evidence>